<evidence type="ECO:0000313" key="1">
    <source>
        <dbReference type="EMBL" id="GGP20197.1"/>
    </source>
</evidence>
<gene>
    <name evidence="1" type="ORF">GCM10007981_07300</name>
</gene>
<name>A0A830GTG0_9CREN</name>
<protein>
    <submittedName>
        <fullName evidence="1">Uncharacterized protein</fullName>
    </submittedName>
</protein>
<evidence type="ECO:0000313" key="2">
    <source>
        <dbReference type="Proteomes" id="UP000610960"/>
    </source>
</evidence>
<reference evidence="1" key="2">
    <citation type="submission" date="2020-09" db="EMBL/GenBank/DDBJ databases">
        <authorList>
            <person name="Sun Q."/>
            <person name="Ohkuma M."/>
        </authorList>
    </citation>
    <scope>NUCLEOTIDE SEQUENCE</scope>
    <source>
        <strain evidence="1">JCM 10088</strain>
    </source>
</reference>
<sequence>MKCSICGSEIGVSGIAYLRGGMVICSKCFPSYYVRNCPLATRRLRGESPISCKYCSYKPQCDSHIGSLVANSKGE</sequence>
<comment type="caution">
    <text evidence="1">The sequence shown here is derived from an EMBL/GenBank/DDBJ whole genome shotgun (WGS) entry which is preliminary data.</text>
</comment>
<dbReference type="Proteomes" id="UP000610960">
    <property type="component" value="Unassembled WGS sequence"/>
</dbReference>
<keyword evidence="2" id="KW-1185">Reference proteome</keyword>
<dbReference type="RefSeq" id="WP_188596095.1">
    <property type="nucleotide sequence ID" value="NZ_BMNL01000002.1"/>
</dbReference>
<accession>A0A830GTG0</accession>
<dbReference type="AlphaFoldDB" id="A0A830GTG0"/>
<dbReference type="OrthoDB" id="23336at2157"/>
<reference evidence="1" key="1">
    <citation type="journal article" date="2014" name="Int. J. Syst. Evol. Microbiol.">
        <title>Complete genome sequence of Corynebacterium casei LMG S-19264T (=DSM 44701T), isolated from a smear-ripened cheese.</title>
        <authorList>
            <consortium name="US DOE Joint Genome Institute (JGI-PGF)"/>
            <person name="Walter F."/>
            <person name="Albersmeier A."/>
            <person name="Kalinowski J."/>
            <person name="Ruckert C."/>
        </authorList>
    </citation>
    <scope>NUCLEOTIDE SEQUENCE</scope>
    <source>
        <strain evidence="1">JCM 10088</strain>
    </source>
</reference>
<organism evidence="1 2">
    <name type="scientific">Thermocladium modestius</name>
    <dbReference type="NCBI Taxonomy" id="62609"/>
    <lineage>
        <taxon>Archaea</taxon>
        <taxon>Thermoproteota</taxon>
        <taxon>Thermoprotei</taxon>
        <taxon>Thermoproteales</taxon>
        <taxon>Thermoproteaceae</taxon>
        <taxon>Thermocladium</taxon>
    </lineage>
</organism>
<proteinExistence type="predicted"/>
<dbReference type="EMBL" id="BMNL01000002">
    <property type="protein sequence ID" value="GGP20197.1"/>
    <property type="molecule type" value="Genomic_DNA"/>
</dbReference>